<dbReference type="AlphaFoldDB" id="A0A4C1XRA6"/>
<evidence type="ECO:0000313" key="1">
    <source>
        <dbReference type="EMBL" id="GBP66401.1"/>
    </source>
</evidence>
<name>A0A4C1XRA6_EUMVA</name>
<keyword evidence="2" id="KW-1185">Reference proteome</keyword>
<dbReference type="Proteomes" id="UP000299102">
    <property type="component" value="Unassembled WGS sequence"/>
</dbReference>
<dbReference type="EMBL" id="BGZK01000955">
    <property type="protein sequence ID" value="GBP66401.1"/>
    <property type="molecule type" value="Genomic_DNA"/>
</dbReference>
<reference evidence="1 2" key="1">
    <citation type="journal article" date="2019" name="Commun. Biol.">
        <title>The bagworm genome reveals a unique fibroin gene that provides high tensile strength.</title>
        <authorList>
            <person name="Kono N."/>
            <person name="Nakamura H."/>
            <person name="Ohtoshi R."/>
            <person name="Tomita M."/>
            <person name="Numata K."/>
            <person name="Arakawa K."/>
        </authorList>
    </citation>
    <scope>NUCLEOTIDE SEQUENCE [LARGE SCALE GENOMIC DNA]</scope>
</reference>
<comment type="caution">
    <text evidence="1">The sequence shown here is derived from an EMBL/GenBank/DDBJ whole genome shotgun (WGS) entry which is preliminary data.</text>
</comment>
<sequence length="82" mass="9128">MLLQPRSQHVANESMAAVQKWIGVTDETPHSQNKDVKYQYPLLHFVRGACGQSARIRFTIEARADAARASPRTPVRNAQSPA</sequence>
<organism evidence="1 2">
    <name type="scientific">Eumeta variegata</name>
    <name type="common">Bagworm moth</name>
    <name type="synonym">Eumeta japonica</name>
    <dbReference type="NCBI Taxonomy" id="151549"/>
    <lineage>
        <taxon>Eukaryota</taxon>
        <taxon>Metazoa</taxon>
        <taxon>Ecdysozoa</taxon>
        <taxon>Arthropoda</taxon>
        <taxon>Hexapoda</taxon>
        <taxon>Insecta</taxon>
        <taxon>Pterygota</taxon>
        <taxon>Neoptera</taxon>
        <taxon>Endopterygota</taxon>
        <taxon>Lepidoptera</taxon>
        <taxon>Glossata</taxon>
        <taxon>Ditrysia</taxon>
        <taxon>Tineoidea</taxon>
        <taxon>Psychidae</taxon>
        <taxon>Oiketicinae</taxon>
        <taxon>Eumeta</taxon>
    </lineage>
</organism>
<accession>A0A4C1XRA6</accession>
<proteinExistence type="predicted"/>
<evidence type="ECO:0000313" key="2">
    <source>
        <dbReference type="Proteomes" id="UP000299102"/>
    </source>
</evidence>
<gene>
    <name evidence="1" type="ORF">EVAR_88511_1</name>
</gene>
<protein>
    <submittedName>
        <fullName evidence="1">Uncharacterized protein</fullName>
    </submittedName>
</protein>